<sequence>MTEAAPTSLADLRGEIDRIDSAMHALLMERSQVIETLISIKKTQASGSAFRPGREADIMKRLALSHKGLLPLDTVESVWRIIIATFTYVQANYSVHADISGGDAAMRDSARFHFGFTVPYIPHEDARSVIRAVAESAGDLGIFRMDQGASAGIWWRDLIGADAPKIIARLPFVERPNHPAGTPVYCIAKPLADAAVREIVLYAARVERWSESLRHGLAEHLAEVSASAADGSHLSLLVAASGEVDQAAIRQALVPAGLSDFAEIGSHAARFSVKSAR</sequence>
<dbReference type="NCBIfam" id="NF004698">
    <property type="entry name" value="PRK06034.1-4"/>
    <property type="match status" value="1"/>
</dbReference>
<reference evidence="3" key="1">
    <citation type="submission" date="2022-08" db="EMBL/GenBank/DDBJ databases">
        <title>Complete Genome Sequences of 2 Bosea sp. soil isolates.</title>
        <authorList>
            <person name="Alvarez Arevalo M."/>
            <person name="Sterndorff E.B."/>
            <person name="Faurdal D."/>
            <person name="Joergensen T.S."/>
            <person name="Weber T."/>
        </authorList>
    </citation>
    <scope>NUCLEOTIDE SEQUENCE</scope>
    <source>
        <strain evidence="3">NBC_00436</strain>
    </source>
</reference>
<dbReference type="SUPFAM" id="SSF48600">
    <property type="entry name" value="Chorismate mutase II"/>
    <property type="match status" value="1"/>
</dbReference>
<gene>
    <name evidence="3" type="ORF">NWE54_01405</name>
</gene>
<dbReference type="Gene3D" id="1.20.59.10">
    <property type="entry name" value="Chorismate mutase"/>
    <property type="match status" value="1"/>
</dbReference>
<organism evidence="3">
    <name type="scientific">Bosea sp. NBC_00436</name>
    <dbReference type="NCBI Taxonomy" id="2969620"/>
    <lineage>
        <taxon>Bacteria</taxon>
        <taxon>Pseudomonadati</taxon>
        <taxon>Pseudomonadota</taxon>
        <taxon>Alphaproteobacteria</taxon>
        <taxon>Hyphomicrobiales</taxon>
        <taxon>Boseaceae</taxon>
        <taxon>Bosea</taxon>
    </lineage>
</organism>
<feature type="domain" description="Chorismate mutase" evidence="2">
    <location>
        <begin position="3"/>
        <end position="94"/>
    </location>
</feature>
<dbReference type="Pfam" id="PF01817">
    <property type="entry name" value="CM_2"/>
    <property type="match status" value="1"/>
</dbReference>
<accession>A0A9E7ZWU2</accession>
<dbReference type="GO" id="GO:0046417">
    <property type="term" value="P:chorismate metabolic process"/>
    <property type="evidence" value="ECO:0007669"/>
    <property type="project" value="InterPro"/>
</dbReference>
<protein>
    <recommendedName>
        <fullName evidence="1">chorismate mutase</fullName>
        <ecNumber evidence="1">5.4.99.5</ecNumber>
    </recommendedName>
</protein>
<dbReference type="InterPro" id="IPR036979">
    <property type="entry name" value="CM_dom_sf"/>
</dbReference>
<dbReference type="InterPro" id="IPR036263">
    <property type="entry name" value="Chorismate_II_sf"/>
</dbReference>
<dbReference type="InterPro" id="IPR002701">
    <property type="entry name" value="CM_II_prokaryot"/>
</dbReference>
<dbReference type="GO" id="GO:0004106">
    <property type="term" value="F:chorismate mutase activity"/>
    <property type="evidence" value="ECO:0007669"/>
    <property type="project" value="UniProtKB-EC"/>
</dbReference>
<keyword evidence="3" id="KW-0413">Isomerase</keyword>
<dbReference type="SMART" id="SM00830">
    <property type="entry name" value="CM_2"/>
    <property type="match status" value="1"/>
</dbReference>
<evidence type="ECO:0000313" key="3">
    <source>
        <dbReference type="EMBL" id="UZF87481.1"/>
    </source>
</evidence>
<dbReference type="EC" id="5.4.99.5" evidence="1"/>
<evidence type="ECO:0000259" key="2">
    <source>
        <dbReference type="PROSITE" id="PS51168"/>
    </source>
</evidence>
<name>A0A9E7ZWU2_9HYPH</name>
<dbReference type="EMBL" id="CP102774">
    <property type="protein sequence ID" value="UZF87481.1"/>
    <property type="molecule type" value="Genomic_DNA"/>
</dbReference>
<dbReference type="AlphaFoldDB" id="A0A9E7ZWU2"/>
<dbReference type="PROSITE" id="PS51168">
    <property type="entry name" value="CHORISMATE_MUT_2"/>
    <property type="match status" value="1"/>
</dbReference>
<evidence type="ECO:0000256" key="1">
    <source>
        <dbReference type="ARBA" id="ARBA00012404"/>
    </source>
</evidence>
<proteinExistence type="predicted"/>